<organism evidence="1 2">
    <name type="scientific">Nonomuraea guangzhouensis</name>
    <dbReference type="NCBI Taxonomy" id="1291555"/>
    <lineage>
        <taxon>Bacteria</taxon>
        <taxon>Bacillati</taxon>
        <taxon>Actinomycetota</taxon>
        <taxon>Actinomycetes</taxon>
        <taxon>Streptosporangiales</taxon>
        <taxon>Streptosporangiaceae</taxon>
        <taxon>Nonomuraea</taxon>
    </lineage>
</organism>
<sequence>MSPLQAALCLFAGLGGLALACGAIWVIVRLASARPARLIDRVNNGQPREGERS</sequence>
<dbReference type="EMBL" id="JBHUCM010000082">
    <property type="protein sequence ID" value="MFD1547717.1"/>
    <property type="molecule type" value="Genomic_DNA"/>
</dbReference>
<evidence type="ECO:0000313" key="1">
    <source>
        <dbReference type="EMBL" id="MFD1547717.1"/>
    </source>
</evidence>
<evidence type="ECO:0000313" key="2">
    <source>
        <dbReference type="Proteomes" id="UP001597097"/>
    </source>
</evidence>
<reference evidence="2" key="1">
    <citation type="journal article" date="2019" name="Int. J. Syst. Evol. Microbiol.">
        <title>The Global Catalogue of Microorganisms (GCM) 10K type strain sequencing project: providing services to taxonomists for standard genome sequencing and annotation.</title>
        <authorList>
            <consortium name="The Broad Institute Genomics Platform"/>
            <consortium name="The Broad Institute Genome Sequencing Center for Infectious Disease"/>
            <person name="Wu L."/>
            <person name="Ma J."/>
        </authorList>
    </citation>
    <scope>NUCLEOTIDE SEQUENCE [LARGE SCALE GENOMIC DNA]</scope>
    <source>
        <strain evidence="2">CGMCC 1.15399</strain>
    </source>
</reference>
<name>A0ABW4H0I4_9ACTN</name>
<dbReference type="Proteomes" id="UP001597097">
    <property type="component" value="Unassembled WGS sequence"/>
</dbReference>
<comment type="caution">
    <text evidence="1">The sequence shown here is derived from an EMBL/GenBank/DDBJ whole genome shotgun (WGS) entry which is preliminary data.</text>
</comment>
<keyword evidence="2" id="KW-1185">Reference proteome</keyword>
<gene>
    <name evidence="1" type="ORF">ACFSJ0_62565</name>
</gene>
<proteinExistence type="predicted"/>
<protein>
    <submittedName>
        <fullName evidence="1">Uncharacterized protein</fullName>
    </submittedName>
</protein>
<accession>A0ABW4H0I4</accession>
<dbReference type="RefSeq" id="WP_219539139.1">
    <property type="nucleotide sequence ID" value="NZ_JAHKRM010000054.1"/>
</dbReference>